<evidence type="ECO:0000313" key="5">
    <source>
        <dbReference type="Proteomes" id="UP000030746"/>
    </source>
</evidence>
<dbReference type="GeneID" id="20239351"/>
<dbReference type="Proteomes" id="UP000030746">
    <property type="component" value="Unassembled WGS sequence"/>
</dbReference>
<accession>V3ZKM8</accession>
<evidence type="ECO:0000256" key="2">
    <source>
        <dbReference type="SAM" id="MobiDB-lite"/>
    </source>
</evidence>
<organism evidence="4 5">
    <name type="scientific">Lottia gigantea</name>
    <name type="common">Giant owl limpet</name>
    <dbReference type="NCBI Taxonomy" id="225164"/>
    <lineage>
        <taxon>Eukaryota</taxon>
        <taxon>Metazoa</taxon>
        <taxon>Spiralia</taxon>
        <taxon>Lophotrochozoa</taxon>
        <taxon>Mollusca</taxon>
        <taxon>Gastropoda</taxon>
        <taxon>Patellogastropoda</taxon>
        <taxon>Lottioidea</taxon>
        <taxon>Lottiidae</taxon>
        <taxon>Lottia</taxon>
    </lineage>
</organism>
<dbReference type="OMA" id="KTIKEMC"/>
<protein>
    <recommendedName>
        <fullName evidence="3">CCHC-type domain-containing protein</fullName>
    </recommendedName>
</protein>
<feature type="region of interest" description="Disordered" evidence="2">
    <location>
        <begin position="236"/>
        <end position="277"/>
    </location>
</feature>
<feature type="compositionally biased region" description="Polar residues" evidence="2">
    <location>
        <begin position="322"/>
        <end position="332"/>
    </location>
</feature>
<dbReference type="OrthoDB" id="6071571at2759"/>
<dbReference type="RefSeq" id="XP_009057552.1">
    <property type="nucleotide sequence ID" value="XM_009059304.1"/>
</dbReference>
<dbReference type="SMART" id="SM00343">
    <property type="entry name" value="ZnF_C2HC"/>
    <property type="match status" value="2"/>
</dbReference>
<feature type="compositionally biased region" description="Polar residues" evidence="2">
    <location>
        <begin position="260"/>
        <end position="277"/>
    </location>
</feature>
<dbReference type="AlphaFoldDB" id="V3ZKM8"/>
<dbReference type="KEGG" id="lgi:LOTGIDRAFT_163245"/>
<dbReference type="CTD" id="20239351"/>
<dbReference type="InterPro" id="IPR036875">
    <property type="entry name" value="Znf_CCHC_sf"/>
</dbReference>
<sequence>MAMESEICTLFQNLTGELVGLSTTLKHHGVSSLVERFSGDPKNYSDWMKSIEKYALLADIPDAKIKYIAYQSSSGTVSDFLARFLPENPYSSWTEVKRELATRFDTITDAQHALVVLQTARQKSEENVQIFAERLLTLATKAYSSTEIDLVPVQRQPITVFLNGLTKDYLKLKLMRENPATLQGAVVSAMGEQNIRSRFALRSDAFPVDNAYSHEPMEVDHVRPQRRCSNCNRFGHRTNDCRSNQRPSGHVNAFSKNDRNNSPPERSYQPNNRNSSFSHPNRSIVCWTCNNTGHISRNCSFKPPSRQQFSRPTFNQRRHSHYPNQYPNQHLN</sequence>
<keyword evidence="1" id="KW-0479">Metal-binding</keyword>
<name>V3ZKM8_LOTGI</name>
<dbReference type="HOGENOM" id="CLU_837546_0_0_1"/>
<evidence type="ECO:0000256" key="1">
    <source>
        <dbReference type="PROSITE-ProRule" id="PRU00047"/>
    </source>
</evidence>
<dbReference type="GO" id="GO:0008270">
    <property type="term" value="F:zinc ion binding"/>
    <property type="evidence" value="ECO:0007669"/>
    <property type="project" value="UniProtKB-KW"/>
</dbReference>
<evidence type="ECO:0000259" key="3">
    <source>
        <dbReference type="PROSITE" id="PS50158"/>
    </source>
</evidence>
<dbReference type="PROSITE" id="PS50158">
    <property type="entry name" value="ZF_CCHC"/>
    <property type="match status" value="2"/>
</dbReference>
<feature type="region of interest" description="Disordered" evidence="2">
    <location>
        <begin position="298"/>
        <end position="332"/>
    </location>
</feature>
<dbReference type="InterPro" id="IPR001878">
    <property type="entry name" value="Znf_CCHC"/>
</dbReference>
<feature type="domain" description="CCHC-type" evidence="3">
    <location>
        <begin position="286"/>
        <end position="299"/>
    </location>
</feature>
<gene>
    <name evidence="4" type="ORF">LOTGIDRAFT_163245</name>
</gene>
<evidence type="ECO:0000313" key="4">
    <source>
        <dbReference type="EMBL" id="ESO91883.1"/>
    </source>
</evidence>
<dbReference type="Pfam" id="PF00098">
    <property type="entry name" value="zf-CCHC"/>
    <property type="match status" value="1"/>
</dbReference>
<dbReference type="GO" id="GO:0003676">
    <property type="term" value="F:nucleic acid binding"/>
    <property type="evidence" value="ECO:0007669"/>
    <property type="project" value="InterPro"/>
</dbReference>
<feature type="domain" description="CCHC-type" evidence="3">
    <location>
        <begin position="226"/>
        <end position="243"/>
    </location>
</feature>
<proteinExistence type="predicted"/>
<feature type="compositionally biased region" description="Polar residues" evidence="2">
    <location>
        <begin position="298"/>
        <end position="315"/>
    </location>
</feature>
<dbReference type="SUPFAM" id="SSF57756">
    <property type="entry name" value="Retrovirus zinc finger-like domains"/>
    <property type="match status" value="2"/>
</dbReference>
<keyword evidence="1" id="KW-0862">Zinc</keyword>
<keyword evidence="1" id="KW-0863">Zinc-finger</keyword>
<dbReference type="Gene3D" id="4.10.60.10">
    <property type="entry name" value="Zinc finger, CCHC-type"/>
    <property type="match status" value="1"/>
</dbReference>
<reference evidence="4 5" key="1">
    <citation type="journal article" date="2013" name="Nature">
        <title>Insights into bilaterian evolution from three spiralian genomes.</title>
        <authorList>
            <person name="Simakov O."/>
            <person name="Marletaz F."/>
            <person name="Cho S.J."/>
            <person name="Edsinger-Gonzales E."/>
            <person name="Havlak P."/>
            <person name="Hellsten U."/>
            <person name="Kuo D.H."/>
            <person name="Larsson T."/>
            <person name="Lv J."/>
            <person name="Arendt D."/>
            <person name="Savage R."/>
            <person name="Osoegawa K."/>
            <person name="de Jong P."/>
            <person name="Grimwood J."/>
            <person name="Chapman J.A."/>
            <person name="Shapiro H."/>
            <person name="Aerts A."/>
            <person name="Otillar R.P."/>
            <person name="Terry A.Y."/>
            <person name="Boore J.L."/>
            <person name="Grigoriev I.V."/>
            <person name="Lindberg D.R."/>
            <person name="Seaver E.C."/>
            <person name="Weisblat D.A."/>
            <person name="Putnam N.H."/>
            <person name="Rokhsar D.S."/>
        </authorList>
    </citation>
    <scope>NUCLEOTIDE SEQUENCE [LARGE SCALE GENOMIC DNA]</scope>
</reference>
<keyword evidence="5" id="KW-1185">Reference proteome</keyword>
<dbReference type="EMBL" id="KB202199">
    <property type="protein sequence ID" value="ESO91883.1"/>
    <property type="molecule type" value="Genomic_DNA"/>
</dbReference>